<protein>
    <submittedName>
        <fullName evidence="1">Uncharacterized protein</fullName>
    </submittedName>
</protein>
<dbReference type="EMBL" id="JBJJXI010000059">
    <property type="protein sequence ID" value="KAL3398616.1"/>
    <property type="molecule type" value="Genomic_DNA"/>
</dbReference>
<dbReference type="Proteomes" id="UP001627154">
    <property type="component" value="Unassembled WGS sequence"/>
</dbReference>
<keyword evidence="2" id="KW-1185">Reference proteome</keyword>
<organism evidence="1 2">
    <name type="scientific">Trichogramma kaykai</name>
    <dbReference type="NCBI Taxonomy" id="54128"/>
    <lineage>
        <taxon>Eukaryota</taxon>
        <taxon>Metazoa</taxon>
        <taxon>Ecdysozoa</taxon>
        <taxon>Arthropoda</taxon>
        <taxon>Hexapoda</taxon>
        <taxon>Insecta</taxon>
        <taxon>Pterygota</taxon>
        <taxon>Neoptera</taxon>
        <taxon>Endopterygota</taxon>
        <taxon>Hymenoptera</taxon>
        <taxon>Apocrita</taxon>
        <taxon>Proctotrupomorpha</taxon>
        <taxon>Chalcidoidea</taxon>
        <taxon>Trichogrammatidae</taxon>
        <taxon>Trichogramma</taxon>
    </lineage>
</organism>
<sequence length="102" mass="12174">MRVLLFEHATSSRHHRIVEEKLRGNETLISYIYTHLPEGKVARAELFFYGCREQRQRRRQQDVQVLMQKFAKINQRRESAVASVENTKTYLAPRKKDTRIQS</sequence>
<proteinExistence type="predicted"/>
<evidence type="ECO:0000313" key="1">
    <source>
        <dbReference type="EMBL" id="KAL3398616.1"/>
    </source>
</evidence>
<dbReference type="AlphaFoldDB" id="A0ABD2WZZ3"/>
<gene>
    <name evidence="1" type="ORF">TKK_007752</name>
</gene>
<accession>A0ABD2WZZ3</accession>
<name>A0ABD2WZZ3_9HYME</name>
<reference evidence="1 2" key="1">
    <citation type="journal article" date="2024" name="bioRxiv">
        <title>A reference genome for Trichogramma kaykai: A tiny desert-dwelling parasitoid wasp with competing sex-ratio distorters.</title>
        <authorList>
            <person name="Culotta J."/>
            <person name="Lindsey A.R."/>
        </authorList>
    </citation>
    <scope>NUCLEOTIDE SEQUENCE [LARGE SCALE GENOMIC DNA]</scope>
    <source>
        <strain evidence="1 2">KSX58</strain>
    </source>
</reference>
<comment type="caution">
    <text evidence="1">The sequence shown here is derived from an EMBL/GenBank/DDBJ whole genome shotgun (WGS) entry which is preliminary data.</text>
</comment>
<evidence type="ECO:0000313" key="2">
    <source>
        <dbReference type="Proteomes" id="UP001627154"/>
    </source>
</evidence>